<organism evidence="1 2">
    <name type="scientific">Ligilactobacillus ruminis DPC 6832</name>
    <dbReference type="NCBI Taxonomy" id="1402208"/>
    <lineage>
        <taxon>Bacteria</taxon>
        <taxon>Bacillati</taxon>
        <taxon>Bacillota</taxon>
        <taxon>Bacilli</taxon>
        <taxon>Lactobacillales</taxon>
        <taxon>Lactobacillaceae</taxon>
        <taxon>Ligilactobacillus</taxon>
    </lineage>
</organism>
<evidence type="ECO:0000313" key="2">
    <source>
        <dbReference type="Proteomes" id="UP000031011"/>
    </source>
</evidence>
<protein>
    <submittedName>
        <fullName evidence="1">ATP-dependent Clp protease</fullName>
    </submittedName>
</protein>
<dbReference type="Proteomes" id="UP000031011">
    <property type="component" value="Unassembled WGS sequence"/>
</dbReference>
<dbReference type="GO" id="GO:0006508">
    <property type="term" value="P:proteolysis"/>
    <property type="evidence" value="ECO:0007669"/>
    <property type="project" value="UniProtKB-KW"/>
</dbReference>
<sequence length="69" mass="8051">MIQTEEDAEDTIRTIVKDLLSGSRPLNERQYTLVLTFIRDHLENIPDIVSKNTGVRLLIDTKIFHWQTV</sequence>
<dbReference type="GO" id="GO:0008233">
    <property type="term" value="F:peptidase activity"/>
    <property type="evidence" value="ECO:0007669"/>
    <property type="project" value="UniProtKB-KW"/>
</dbReference>
<evidence type="ECO:0000313" key="1">
    <source>
        <dbReference type="EMBL" id="KIC04213.1"/>
    </source>
</evidence>
<proteinExistence type="predicted"/>
<accession>A0A837DV05</accession>
<keyword evidence="1" id="KW-0378">Hydrolase</keyword>
<dbReference type="AlphaFoldDB" id="A0A837DV05"/>
<reference evidence="1 2" key="1">
    <citation type="journal article" date="2015" name="BMC Microbiol.">
        <title>Lactobacillus ruminis strains cluster according to their mammalian gut source.</title>
        <authorList>
            <person name="O' Donnell M.M."/>
            <person name="Harris H.M."/>
            <person name="Lynch D.B."/>
            <person name="Ross R.P."/>
            <person name="O'Toole P.W."/>
        </authorList>
    </citation>
    <scope>NUCLEOTIDE SEQUENCE [LARGE SCALE GENOMIC DNA]</scope>
    <source>
        <strain evidence="1 2">DPC 6832</strain>
    </source>
</reference>
<name>A0A837DV05_9LACO</name>
<gene>
    <name evidence="1" type="ORF">LRN_0651</name>
</gene>
<keyword evidence="1" id="KW-0645">Protease</keyword>
<dbReference type="EMBL" id="AWYA01000123">
    <property type="protein sequence ID" value="KIC04213.1"/>
    <property type="molecule type" value="Genomic_DNA"/>
</dbReference>
<comment type="caution">
    <text evidence="1">The sequence shown here is derived from an EMBL/GenBank/DDBJ whole genome shotgun (WGS) entry which is preliminary data.</text>
</comment>